<feature type="compositionally biased region" description="Basic residues" evidence="1">
    <location>
        <begin position="21"/>
        <end position="37"/>
    </location>
</feature>
<feature type="region of interest" description="Disordered" evidence="1">
    <location>
        <begin position="71"/>
        <end position="91"/>
    </location>
</feature>
<accession>A0AAV4MUR6</accession>
<evidence type="ECO:0000313" key="3">
    <source>
        <dbReference type="Proteomes" id="UP001054945"/>
    </source>
</evidence>
<dbReference type="EMBL" id="BPLR01020135">
    <property type="protein sequence ID" value="GIX75117.1"/>
    <property type="molecule type" value="Genomic_DNA"/>
</dbReference>
<gene>
    <name evidence="2" type="ORF">CEXT_11281</name>
</gene>
<name>A0AAV4MUR6_CAEEX</name>
<protein>
    <submittedName>
        <fullName evidence="2">Uncharacterized protein</fullName>
    </submittedName>
</protein>
<evidence type="ECO:0000256" key="1">
    <source>
        <dbReference type="SAM" id="MobiDB-lite"/>
    </source>
</evidence>
<evidence type="ECO:0000313" key="2">
    <source>
        <dbReference type="EMBL" id="GIX75117.1"/>
    </source>
</evidence>
<dbReference type="Proteomes" id="UP001054945">
    <property type="component" value="Unassembled WGS sequence"/>
</dbReference>
<reference evidence="2 3" key="1">
    <citation type="submission" date="2021-06" db="EMBL/GenBank/DDBJ databases">
        <title>Caerostris extrusa draft genome.</title>
        <authorList>
            <person name="Kono N."/>
            <person name="Arakawa K."/>
        </authorList>
    </citation>
    <scope>NUCLEOTIDE SEQUENCE [LARGE SCALE GENOMIC DNA]</scope>
</reference>
<sequence length="91" mass="10748">MARLRAQMRKAAQAPREKFQRTLRRLSRVRGKNKKVPPKPTTTERRSLNEGADPLLRINVDFKRMDLRIKNERKSPDKRLVNEISSPRRGE</sequence>
<proteinExistence type="predicted"/>
<dbReference type="AlphaFoldDB" id="A0AAV4MUR6"/>
<comment type="caution">
    <text evidence="2">The sequence shown here is derived from an EMBL/GenBank/DDBJ whole genome shotgun (WGS) entry which is preliminary data.</text>
</comment>
<keyword evidence="3" id="KW-1185">Reference proteome</keyword>
<feature type="region of interest" description="Disordered" evidence="1">
    <location>
        <begin position="1"/>
        <end position="52"/>
    </location>
</feature>
<organism evidence="2 3">
    <name type="scientific">Caerostris extrusa</name>
    <name type="common">Bark spider</name>
    <name type="synonym">Caerostris bankana</name>
    <dbReference type="NCBI Taxonomy" id="172846"/>
    <lineage>
        <taxon>Eukaryota</taxon>
        <taxon>Metazoa</taxon>
        <taxon>Ecdysozoa</taxon>
        <taxon>Arthropoda</taxon>
        <taxon>Chelicerata</taxon>
        <taxon>Arachnida</taxon>
        <taxon>Araneae</taxon>
        <taxon>Araneomorphae</taxon>
        <taxon>Entelegynae</taxon>
        <taxon>Araneoidea</taxon>
        <taxon>Araneidae</taxon>
        <taxon>Caerostris</taxon>
    </lineage>
</organism>